<keyword evidence="7" id="KW-0378">Hydrolase</keyword>
<dbReference type="PROSITE" id="PS52035">
    <property type="entry name" value="PEPTIDASE_M14"/>
    <property type="match status" value="1"/>
</dbReference>
<dbReference type="PANTHER" id="PTHR11705">
    <property type="entry name" value="PROTEASE FAMILY M14 CARBOXYPEPTIDASE A,B"/>
    <property type="match status" value="1"/>
</dbReference>
<evidence type="ECO:0000256" key="8">
    <source>
        <dbReference type="ARBA" id="ARBA00022833"/>
    </source>
</evidence>
<evidence type="ECO:0000256" key="13">
    <source>
        <dbReference type="ARBA" id="ARBA00074273"/>
    </source>
</evidence>
<feature type="domain" description="Peptidase M14" evidence="16">
    <location>
        <begin position="97"/>
        <end position="402"/>
    </location>
</feature>
<evidence type="ECO:0000313" key="18">
    <source>
        <dbReference type="Proteomes" id="UP000198415"/>
    </source>
</evidence>
<dbReference type="SUPFAM" id="SSF53187">
    <property type="entry name" value="Zn-dependent exopeptidases"/>
    <property type="match status" value="1"/>
</dbReference>
<organism evidence="17 18">
    <name type="scientific">Actinoplanes regularis</name>
    <dbReference type="NCBI Taxonomy" id="52697"/>
    <lineage>
        <taxon>Bacteria</taxon>
        <taxon>Bacillati</taxon>
        <taxon>Actinomycetota</taxon>
        <taxon>Actinomycetes</taxon>
        <taxon>Micromonosporales</taxon>
        <taxon>Micromonosporaceae</taxon>
        <taxon>Actinoplanes</taxon>
    </lineage>
</organism>
<dbReference type="GO" id="GO:0006508">
    <property type="term" value="P:proteolysis"/>
    <property type="evidence" value="ECO:0007669"/>
    <property type="project" value="UniProtKB-KW"/>
</dbReference>
<sequence>MRRRAMAAFAAVILALIASEPAAAAVDEAESAAYEVYDVRTAAQRNAIARTGAAIDSVEHAVVQITATPAEVRRLQRQGFTVEPVNRVLDFPSADSAYHNYAEMIADVNAIVAKYPAIAAKRVIGKSYEGRDIVAVKVSDNVATDEAEPEVLYDANHHAREHITVEQALYVMHQFTDGYATDSRIKTIVDSREIWIVPSVNPDGSEYDIATGSYRSWRKNRQPNSGSSAVGTDLNRNYSYNWGCCGGSSGTKSSETYRGASAFSAPEARVVRDFVASRVVGGTQQIKAAMDFHSYSELVLWPYGYTTANTATGMTADDYNALSTLGRQMAATNSYTPEQSSDLYIADGVLLDWLWGTYKIFAYTFEMYPKSSSGGGFYPPGSVITAQTARNREAALQLAEIADCPYRVIGKQSTYC</sequence>
<feature type="active site" description="Proton donor/acceptor" evidence="14">
    <location>
        <position position="366"/>
    </location>
</feature>
<comment type="function">
    <text evidence="11">Carboxypeptidase that possesses the specificities of both mammalian Cpase A and B. Thus shows broad substrate specificity, being able to cleave Cbz-Gly-Leu, Cbz-Gly-Val, Cbz-Gly-Phe, Cbz-Gly-Lys and Bz-Gly-Arg in vitro.</text>
</comment>
<keyword evidence="5" id="KW-0479">Metal-binding</keyword>
<evidence type="ECO:0000256" key="1">
    <source>
        <dbReference type="ARBA" id="ARBA00001947"/>
    </source>
</evidence>
<dbReference type="FunFam" id="3.40.630.10:FF:000084">
    <property type="entry name" value="Carboxypeptidase B2"/>
    <property type="match status" value="1"/>
</dbReference>
<proteinExistence type="inferred from homology"/>
<evidence type="ECO:0000256" key="12">
    <source>
        <dbReference type="ARBA" id="ARBA00066554"/>
    </source>
</evidence>
<evidence type="ECO:0000256" key="6">
    <source>
        <dbReference type="ARBA" id="ARBA00022729"/>
    </source>
</evidence>
<dbReference type="AlphaFoldDB" id="A0A239J9G7"/>
<keyword evidence="9" id="KW-0482">Metalloprotease</keyword>
<dbReference type="InterPro" id="IPR057246">
    <property type="entry name" value="CARBOXYPEPT_ZN_1"/>
</dbReference>
<feature type="signal peptide" evidence="15">
    <location>
        <begin position="1"/>
        <end position="24"/>
    </location>
</feature>
<dbReference type="PRINTS" id="PR00765">
    <property type="entry name" value="CRBOXYPTASEA"/>
</dbReference>
<dbReference type="Pfam" id="PF00246">
    <property type="entry name" value="Peptidase_M14"/>
    <property type="match status" value="1"/>
</dbReference>
<evidence type="ECO:0000256" key="9">
    <source>
        <dbReference type="ARBA" id="ARBA00023049"/>
    </source>
</evidence>
<keyword evidence="8" id="KW-0862">Zinc</keyword>
<evidence type="ECO:0000259" key="16">
    <source>
        <dbReference type="PROSITE" id="PS52035"/>
    </source>
</evidence>
<accession>A0A239J9G7</accession>
<dbReference type="InterPro" id="IPR057247">
    <property type="entry name" value="CARBOXYPEPT_ZN_2"/>
</dbReference>
<evidence type="ECO:0000256" key="11">
    <source>
        <dbReference type="ARBA" id="ARBA00055464"/>
    </source>
</evidence>
<dbReference type="GO" id="GO:0008270">
    <property type="term" value="F:zinc ion binding"/>
    <property type="evidence" value="ECO:0007669"/>
    <property type="project" value="InterPro"/>
</dbReference>
<dbReference type="InterPro" id="IPR033810">
    <property type="entry name" value="Carboxypeptidase_T"/>
</dbReference>
<dbReference type="Proteomes" id="UP000198415">
    <property type="component" value="Unassembled WGS sequence"/>
</dbReference>
<dbReference type="PROSITE" id="PS00133">
    <property type="entry name" value="CARBOXYPEPT_ZN_2"/>
    <property type="match status" value="1"/>
</dbReference>
<dbReference type="CDD" id="cd03859">
    <property type="entry name" value="M14_CPT"/>
    <property type="match status" value="1"/>
</dbReference>
<evidence type="ECO:0000256" key="3">
    <source>
        <dbReference type="ARBA" id="ARBA00022645"/>
    </source>
</evidence>
<comment type="similarity">
    <text evidence="2 14">Belongs to the peptidase M14 family.</text>
</comment>
<keyword evidence="4" id="KW-0645">Protease</keyword>
<name>A0A239J9G7_9ACTN</name>
<evidence type="ECO:0000256" key="14">
    <source>
        <dbReference type="PROSITE-ProRule" id="PRU01379"/>
    </source>
</evidence>
<gene>
    <name evidence="17" type="ORF">SAMN06264365_13337</name>
</gene>
<reference evidence="17 18" key="1">
    <citation type="submission" date="2017-06" db="EMBL/GenBank/DDBJ databases">
        <authorList>
            <person name="Kim H.J."/>
            <person name="Triplett B.A."/>
        </authorList>
    </citation>
    <scope>NUCLEOTIDE SEQUENCE [LARGE SCALE GENOMIC DNA]</scope>
    <source>
        <strain evidence="17 18">DSM 43151</strain>
    </source>
</reference>
<comment type="cofactor">
    <cofactor evidence="1">
        <name>Zn(2+)</name>
        <dbReference type="ChEBI" id="CHEBI:29105"/>
    </cofactor>
</comment>
<comment type="catalytic activity">
    <reaction evidence="10">
        <text>Releases a C-terminal residue, which may be hydrophobic or positively charged.</text>
        <dbReference type="EC" id="3.4.17.18"/>
    </reaction>
</comment>
<keyword evidence="3 17" id="KW-0121">Carboxypeptidase</keyword>
<evidence type="ECO:0000256" key="2">
    <source>
        <dbReference type="ARBA" id="ARBA00005988"/>
    </source>
</evidence>
<dbReference type="EC" id="3.4.17.18" evidence="12"/>
<evidence type="ECO:0000256" key="10">
    <source>
        <dbReference type="ARBA" id="ARBA00050859"/>
    </source>
</evidence>
<dbReference type="SMART" id="SM00631">
    <property type="entry name" value="Zn_pept"/>
    <property type="match status" value="1"/>
</dbReference>
<evidence type="ECO:0000256" key="4">
    <source>
        <dbReference type="ARBA" id="ARBA00022670"/>
    </source>
</evidence>
<evidence type="ECO:0000256" key="5">
    <source>
        <dbReference type="ARBA" id="ARBA00022723"/>
    </source>
</evidence>
<dbReference type="OrthoDB" id="5240362at2"/>
<dbReference type="GO" id="GO:0005615">
    <property type="term" value="C:extracellular space"/>
    <property type="evidence" value="ECO:0007669"/>
    <property type="project" value="TreeGrafter"/>
</dbReference>
<evidence type="ECO:0000256" key="7">
    <source>
        <dbReference type="ARBA" id="ARBA00022801"/>
    </source>
</evidence>
<dbReference type="InterPro" id="IPR000834">
    <property type="entry name" value="Peptidase_M14"/>
</dbReference>
<dbReference type="GO" id="GO:0004181">
    <property type="term" value="F:metallocarboxypeptidase activity"/>
    <property type="evidence" value="ECO:0007669"/>
    <property type="project" value="InterPro"/>
</dbReference>
<evidence type="ECO:0000313" key="17">
    <source>
        <dbReference type="EMBL" id="SNT01913.1"/>
    </source>
</evidence>
<feature type="chain" id="PRO_5012737692" description="Zinc carboxypeptidase" evidence="15">
    <location>
        <begin position="25"/>
        <end position="416"/>
    </location>
</feature>
<keyword evidence="6 15" id="KW-0732">Signal</keyword>
<dbReference type="RefSeq" id="WP_089298852.1">
    <property type="nucleotide sequence ID" value="NZ_FZNR01000033.1"/>
</dbReference>
<dbReference type="Gene3D" id="3.40.630.10">
    <property type="entry name" value="Zn peptidases"/>
    <property type="match status" value="1"/>
</dbReference>
<protein>
    <recommendedName>
        <fullName evidence="13">Zinc carboxypeptidase</fullName>
        <ecNumber evidence="12">3.4.17.18</ecNumber>
    </recommendedName>
</protein>
<dbReference type="EMBL" id="FZNR01000033">
    <property type="protein sequence ID" value="SNT01913.1"/>
    <property type="molecule type" value="Genomic_DNA"/>
</dbReference>
<dbReference type="PROSITE" id="PS00132">
    <property type="entry name" value="CARBOXYPEPT_ZN_1"/>
    <property type="match status" value="1"/>
</dbReference>
<dbReference type="PANTHER" id="PTHR11705:SF143">
    <property type="entry name" value="SLL0236 PROTEIN"/>
    <property type="match status" value="1"/>
</dbReference>
<keyword evidence="18" id="KW-1185">Reference proteome</keyword>
<evidence type="ECO:0000256" key="15">
    <source>
        <dbReference type="SAM" id="SignalP"/>
    </source>
</evidence>